<gene>
    <name evidence="1" type="ORF">BWQ96_09562</name>
</gene>
<comment type="caution">
    <text evidence="1">The sequence shown here is derived from an EMBL/GenBank/DDBJ whole genome shotgun (WGS) entry which is preliminary data.</text>
</comment>
<accession>A0A2V3IF63</accession>
<sequence length="149" mass="17196">MAKRLWDVEDLQTTEDSFDQLDDVCVVQKFVLGGGKVYVPLHDLVLDIAIRKASKKVEVRDVFSGLFDRYIDEERKLRKGTVVEKCTEMSPEVVVRRLNMQKRRATEPASQAQASTHLLQQKLWRHWREPVAHKHLTEAGRLPVCLSTT</sequence>
<keyword evidence="2" id="KW-1185">Reference proteome</keyword>
<proteinExistence type="predicted"/>
<dbReference type="EMBL" id="NBIV01000263">
    <property type="protein sequence ID" value="PXF40729.1"/>
    <property type="molecule type" value="Genomic_DNA"/>
</dbReference>
<evidence type="ECO:0000313" key="2">
    <source>
        <dbReference type="Proteomes" id="UP000247409"/>
    </source>
</evidence>
<protein>
    <submittedName>
        <fullName evidence="1">Uncharacterized protein</fullName>
    </submittedName>
</protein>
<name>A0A2V3IF63_9FLOR</name>
<dbReference type="AlphaFoldDB" id="A0A2V3IF63"/>
<organism evidence="1 2">
    <name type="scientific">Gracilariopsis chorda</name>
    <dbReference type="NCBI Taxonomy" id="448386"/>
    <lineage>
        <taxon>Eukaryota</taxon>
        <taxon>Rhodophyta</taxon>
        <taxon>Florideophyceae</taxon>
        <taxon>Rhodymeniophycidae</taxon>
        <taxon>Gracilariales</taxon>
        <taxon>Gracilariaceae</taxon>
        <taxon>Gracilariopsis</taxon>
    </lineage>
</organism>
<evidence type="ECO:0000313" key="1">
    <source>
        <dbReference type="EMBL" id="PXF40729.1"/>
    </source>
</evidence>
<reference evidence="1 2" key="1">
    <citation type="journal article" date="2018" name="Mol. Biol. Evol.">
        <title>Analysis of the draft genome of the red seaweed Gracilariopsis chorda provides insights into genome size evolution in Rhodophyta.</title>
        <authorList>
            <person name="Lee J."/>
            <person name="Yang E.C."/>
            <person name="Graf L."/>
            <person name="Yang J.H."/>
            <person name="Qiu H."/>
            <person name="Zel Zion U."/>
            <person name="Chan C.X."/>
            <person name="Stephens T.G."/>
            <person name="Weber A.P.M."/>
            <person name="Boo G.H."/>
            <person name="Boo S.M."/>
            <person name="Kim K.M."/>
            <person name="Shin Y."/>
            <person name="Jung M."/>
            <person name="Lee S.J."/>
            <person name="Yim H.S."/>
            <person name="Lee J.H."/>
            <person name="Bhattacharya D."/>
            <person name="Yoon H.S."/>
        </authorList>
    </citation>
    <scope>NUCLEOTIDE SEQUENCE [LARGE SCALE GENOMIC DNA]</scope>
    <source>
        <strain evidence="1 2">SKKU-2015</strain>
        <tissue evidence="1">Whole body</tissue>
    </source>
</reference>
<dbReference type="Proteomes" id="UP000247409">
    <property type="component" value="Unassembled WGS sequence"/>
</dbReference>